<dbReference type="GO" id="GO:0043709">
    <property type="term" value="P:cell adhesion involved in single-species biofilm formation"/>
    <property type="evidence" value="ECO:0007669"/>
    <property type="project" value="TreeGrafter"/>
</dbReference>
<dbReference type="FunFam" id="3.30.70.270:FF:000001">
    <property type="entry name" value="Diguanylate cyclase domain protein"/>
    <property type="match status" value="1"/>
</dbReference>
<keyword evidence="5" id="KW-1185">Reference proteome</keyword>
<dbReference type="InterPro" id="IPR043128">
    <property type="entry name" value="Rev_trsase/Diguanyl_cyclase"/>
</dbReference>
<evidence type="ECO:0000313" key="5">
    <source>
        <dbReference type="Proteomes" id="UP000595074"/>
    </source>
</evidence>
<dbReference type="EMBL" id="CP063164">
    <property type="protein sequence ID" value="QOR62234.1"/>
    <property type="molecule type" value="Genomic_DNA"/>
</dbReference>
<evidence type="ECO:0000313" key="4">
    <source>
        <dbReference type="EMBL" id="QOR62234.1"/>
    </source>
</evidence>
<accession>A0A7M1S4X6</accession>
<dbReference type="PROSITE" id="PS50887">
    <property type="entry name" value="GGDEF"/>
    <property type="match status" value="1"/>
</dbReference>
<dbReference type="PANTHER" id="PTHR45138">
    <property type="entry name" value="REGULATORY COMPONENTS OF SENSORY TRANSDUCTION SYSTEM"/>
    <property type="match status" value="1"/>
</dbReference>
<dbReference type="SMART" id="SM00267">
    <property type="entry name" value="GGDEF"/>
    <property type="match status" value="1"/>
</dbReference>
<sequence length="296" mass="34084">MFLIILIITYYKSRFDSHLKSFIEFNNNITVITTETEIVAMNKEGLSFFGFETVKDLRKKTKYLGKLFSEVVVEDTRYVEGINWVTKIKKKQKLIVQIPKGPLTQTFYMQVSKIKSDRYMVTFHNISQVVAEKETISQIAEKDALTQIYNRTKFNKILSSTLRNAQIYNTPFTIILLDIDHFKKVNDTYGHDTGDKVLIQVASIIKSLLRNQDTFARWGGEEFIILSESTTEADAYTLATRLRKAIESFSFEVIKTLTCSFGISHYENGDTSLSIIKKADNALYRAKKSGRNRVSR</sequence>
<dbReference type="PANTHER" id="PTHR45138:SF9">
    <property type="entry name" value="DIGUANYLATE CYCLASE DGCM-RELATED"/>
    <property type="match status" value="1"/>
</dbReference>
<organism evidence="4 5">
    <name type="scientific">Sulfurovum indicum</name>
    <dbReference type="NCBI Taxonomy" id="2779528"/>
    <lineage>
        <taxon>Bacteria</taxon>
        <taxon>Pseudomonadati</taxon>
        <taxon>Campylobacterota</taxon>
        <taxon>Epsilonproteobacteria</taxon>
        <taxon>Campylobacterales</taxon>
        <taxon>Sulfurovaceae</taxon>
        <taxon>Sulfurovum</taxon>
    </lineage>
</organism>
<dbReference type="InterPro" id="IPR029787">
    <property type="entry name" value="Nucleotide_cyclase"/>
</dbReference>
<name>A0A7M1S4X6_9BACT</name>
<dbReference type="NCBIfam" id="TIGR00254">
    <property type="entry name" value="GGDEF"/>
    <property type="match status" value="1"/>
</dbReference>
<evidence type="ECO:0000256" key="2">
    <source>
        <dbReference type="ARBA" id="ARBA00034247"/>
    </source>
</evidence>
<dbReference type="InterPro" id="IPR050469">
    <property type="entry name" value="Diguanylate_Cyclase"/>
</dbReference>
<dbReference type="CDD" id="cd01949">
    <property type="entry name" value="GGDEF"/>
    <property type="match status" value="1"/>
</dbReference>
<dbReference type="SUPFAM" id="SSF55073">
    <property type="entry name" value="Nucleotide cyclase"/>
    <property type="match status" value="1"/>
</dbReference>
<dbReference type="GO" id="GO:0052621">
    <property type="term" value="F:diguanylate cyclase activity"/>
    <property type="evidence" value="ECO:0007669"/>
    <property type="project" value="UniProtKB-EC"/>
</dbReference>
<dbReference type="Gene3D" id="3.30.70.270">
    <property type="match status" value="1"/>
</dbReference>
<dbReference type="GO" id="GO:1902201">
    <property type="term" value="P:negative regulation of bacterial-type flagellum-dependent cell motility"/>
    <property type="evidence" value="ECO:0007669"/>
    <property type="project" value="TreeGrafter"/>
</dbReference>
<dbReference type="EC" id="2.7.7.65" evidence="1"/>
<reference evidence="4 5" key="1">
    <citation type="submission" date="2020-10" db="EMBL/GenBank/DDBJ databases">
        <title>The genome of sulfurovum sp.</title>
        <authorList>
            <person name="Xie S."/>
            <person name="Shao Z."/>
            <person name="Jiang L."/>
        </authorList>
    </citation>
    <scope>NUCLEOTIDE SEQUENCE [LARGE SCALE GENOMIC DNA]</scope>
    <source>
        <strain evidence="4 5">ST-419</strain>
    </source>
</reference>
<dbReference type="InterPro" id="IPR000160">
    <property type="entry name" value="GGDEF_dom"/>
</dbReference>
<dbReference type="AlphaFoldDB" id="A0A7M1S4X6"/>
<dbReference type="GO" id="GO:0005886">
    <property type="term" value="C:plasma membrane"/>
    <property type="evidence" value="ECO:0007669"/>
    <property type="project" value="TreeGrafter"/>
</dbReference>
<feature type="domain" description="GGDEF" evidence="3">
    <location>
        <begin position="170"/>
        <end position="296"/>
    </location>
</feature>
<comment type="catalytic activity">
    <reaction evidence="2">
        <text>2 GTP = 3',3'-c-di-GMP + 2 diphosphate</text>
        <dbReference type="Rhea" id="RHEA:24898"/>
        <dbReference type="ChEBI" id="CHEBI:33019"/>
        <dbReference type="ChEBI" id="CHEBI:37565"/>
        <dbReference type="ChEBI" id="CHEBI:58805"/>
        <dbReference type="EC" id="2.7.7.65"/>
    </reaction>
</comment>
<dbReference type="Proteomes" id="UP000595074">
    <property type="component" value="Chromosome"/>
</dbReference>
<proteinExistence type="predicted"/>
<dbReference type="KEGG" id="sinu:IMZ28_01800"/>
<protein>
    <recommendedName>
        <fullName evidence="1">diguanylate cyclase</fullName>
        <ecNumber evidence="1">2.7.7.65</ecNumber>
    </recommendedName>
</protein>
<evidence type="ECO:0000259" key="3">
    <source>
        <dbReference type="PROSITE" id="PS50887"/>
    </source>
</evidence>
<dbReference type="RefSeq" id="WP_197548937.1">
    <property type="nucleotide sequence ID" value="NZ_CP063164.1"/>
</dbReference>
<gene>
    <name evidence="4" type="ORF">IMZ28_01800</name>
</gene>
<evidence type="ECO:0000256" key="1">
    <source>
        <dbReference type="ARBA" id="ARBA00012528"/>
    </source>
</evidence>
<dbReference type="Pfam" id="PF00990">
    <property type="entry name" value="GGDEF"/>
    <property type="match status" value="1"/>
</dbReference>